<dbReference type="GO" id="GO:0003677">
    <property type="term" value="F:DNA binding"/>
    <property type="evidence" value="ECO:0007669"/>
    <property type="project" value="UniProtKB-KW"/>
</dbReference>
<evidence type="ECO:0000256" key="1">
    <source>
        <dbReference type="ARBA" id="ARBA00023015"/>
    </source>
</evidence>
<dbReference type="EMBL" id="UGYK01000002">
    <property type="protein sequence ID" value="SUI58333.1"/>
    <property type="molecule type" value="Genomic_DNA"/>
</dbReference>
<dbReference type="Proteomes" id="UP000254765">
    <property type="component" value="Unassembled WGS sequence"/>
</dbReference>
<evidence type="ECO:0000256" key="2">
    <source>
        <dbReference type="ARBA" id="ARBA00023125"/>
    </source>
</evidence>
<dbReference type="InterPro" id="IPR028374">
    <property type="entry name" value="FadR_C"/>
</dbReference>
<evidence type="ECO:0000313" key="6">
    <source>
        <dbReference type="Proteomes" id="UP000254765"/>
    </source>
</evidence>
<dbReference type="AlphaFoldDB" id="A0A379ZAK6"/>
<feature type="domain" description="FadR C-terminal" evidence="4">
    <location>
        <begin position="2"/>
        <end position="60"/>
    </location>
</feature>
<accession>A0A379ZAK6</accession>
<evidence type="ECO:0000256" key="3">
    <source>
        <dbReference type="ARBA" id="ARBA00023163"/>
    </source>
</evidence>
<proteinExistence type="predicted"/>
<dbReference type="GO" id="GO:0000062">
    <property type="term" value="F:fatty-acyl-CoA binding"/>
    <property type="evidence" value="ECO:0007669"/>
    <property type="project" value="InterPro"/>
</dbReference>
<organism evidence="5 6">
    <name type="scientific">Serratia marcescens</name>
    <dbReference type="NCBI Taxonomy" id="615"/>
    <lineage>
        <taxon>Bacteria</taxon>
        <taxon>Pseudomonadati</taxon>
        <taxon>Pseudomonadota</taxon>
        <taxon>Gammaproteobacteria</taxon>
        <taxon>Enterobacterales</taxon>
        <taxon>Yersiniaceae</taxon>
        <taxon>Serratia</taxon>
    </lineage>
</organism>
<name>A0A379ZAK6_SERMA</name>
<keyword evidence="3" id="KW-0804">Transcription</keyword>
<dbReference type="Gene3D" id="1.20.120.530">
    <property type="entry name" value="GntR ligand-binding domain-like"/>
    <property type="match status" value="1"/>
</dbReference>
<reference evidence="5 6" key="1">
    <citation type="submission" date="2018-06" db="EMBL/GenBank/DDBJ databases">
        <authorList>
            <consortium name="Pathogen Informatics"/>
            <person name="Doyle S."/>
        </authorList>
    </citation>
    <scope>NUCLEOTIDE SEQUENCE [LARGE SCALE GENOMIC DNA]</scope>
    <source>
        <strain evidence="5 6">NCTC10211</strain>
    </source>
</reference>
<dbReference type="GO" id="GO:0019217">
    <property type="term" value="P:regulation of fatty acid metabolic process"/>
    <property type="evidence" value="ECO:0007669"/>
    <property type="project" value="InterPro"/>
</dbReference>
<keyword evidence="2" id="KW-0238">DNA-binding</keyword>
<dbReference type="SUPFAM" id="SSF48008">
    <property type="entry name" value="GntR ligand-binding domain-like"/>
    <property type="match status" value="1"/>
</dbReference>
<evidence type="ECO:0000259" key="4">
    <source>
        <dbReference type="Pfam" id="PF07840"/>
    </source>
</evidence>
<sequence>MGRYYFSNPEARKLALTFYSKLSTLCHEKLYDQVMDTVRNYGKDSGAIWQSMQGTMPSDLTEARR</sequence>
<evidence type="ECO:0000313" key="5">
    <source>
        <dbReference type="EMBL" id="SUI58333.1"/>
    </source>
</evidence>
<gene>
    <name evidence="5" type="primary">fadR_2</name>
    <name evidence="5" type="ORF">NCTC10211_03544</name>
</gene>
<dbReference type="InterPro" id="IPR008920">
    <property type="entry name" value="TF_FadR/GntR_C"/>
</dbReference>
<protein>
    <submittedName>
        <fullName evidence="5">Fatty acid metabolism regulator protein</fullName>
    </submittedName>
</protein>
<keyword evidence="1" id="KW-0805">Transcription regulation</keyword>
<dbReference type="Pfam" id="PF07840">
    <property type="entry name" value="FadR_C"/>
    <property type="match status" value="1"/>
</dbReference>